<accession>A0ABR5Y4F2</accession>
<dbReference type="Proteomes" id="UP000076167">
    <property type="component" value="Unassembled WGS sequence"/>
</dbReference>
<keyword evidence="2" id="KW-1185">Reference proteome</keyword>
<evidence type="ECO:0000313" key="1">
    <source>
        <dbReference type="EMBL" id="KZD05169.1"/>
    </source>
</evidence>
<sequence>MGGCLFTGPAGSQNSAKIVYPSAWVLVDIDLKTGDVAGVVGPFFSEFEADNFDRQRAQVRSFRRTHKTRIFSVTSPYDEMRKGCER</sequence>
<name>A0ABR5Y4F2_9PROT</name>
<comment type="caution">
    <text evidence="1">The sequence shown here is derived from an EMBL/GenBank/DDBJ whole genome shotgun (WGS) entry which is preliminary data.</text>
</comment>
<organism evidence="1 2">
    <name type="scientific">Thalassospira xiamenensis</name>
    <dbReference type="NCBI Taxonomy" id="220697"/>
    <lineage>
        <taxon>Bacteria</taxon>
        <taxon>Pseudomonadati</taxon>
        <taxon>Pseudomonadota</taxon>
        <taxon>Alphaproteobacteria</taxon>
        <taxon>Rhodospirillales</taxon>
        <taxon>Thalassospiraceae</taxon>
        <taxon>Thalassospira</taxon>
    </lineage>
</organism>
<evidence type="ECO:0000313" key="2">
    <source>
        <dbReference type="Proteomes" id="UP000076167"/>
    </source>
</evidence>
<dbReference type="EMBL" id="LPXL01000015">
    <property type="protein sequence ID" value="KZD05169.1"/>
    <property type="molecule type" value="Genomic_DNA"/>
</dbReference>
<gene>
    <name evidence="1" type="ORF">AUP40_14200</name>
</gene>
<proteinExistence type="predicted"/>
<reference evidence="1 2" key="1">
    <citation type="submission" date="2015-12" db="EMBL/GenBank/DDBJ databases">
        <title>Genome sequence of Thalassospira xiamenensis MCCC 1A03005.</title>
        <authorList>
            <person name="Lu L."/>
            <person name="Lai Q."/>
            <person name="Shao Z."/>
            <person name="Qian P."/>
        </authorList>
    </citation>
    <scope>NUCLEOTIDE SEQUENCE [LARGE SCALE GENOMIC DNA]</scope>
    <source>
        <strain evidence="1 2">MCCC 1A03005</strain>
    </source>
</reference>
<protein>
    <submittedName>
        <fullName evidence="1">Uncharacterized protein</fullName>
    </submittedName>
</protein>